<keyword evidence="2" id="KW-1185">Reference proteome</keyword>
<proteinExistence type="predicted"/>
<evidence type="ECO:0000313" key="2">
    <source>
        <dbReference type="Proteomes" id="UP000315700"/>
    </source>
</evidence>
<dbReference type="EMBL" id="CP036271">
    <property type="protein sequence ID" value="QDT57230.1"/>
    <property type="molecule type" value="Genomic_DNA"/>
</dbReference>
<dbReference type="Gene3D" id="3.30.70.260">
    <property type="match status" value="1"/>
</dbReference>
<dbReference type="OrthoDB" id="5523904at2"/>
<evidence type="ECO:0000313" key="1">
    <source>
        <dbReference type="EMBL" id="QDT57230.1"/>
    </source>
</evidence>
<dbReference type="InterPro" id="IPR007454">
    <property type="entry name" value="UPF0250_YbeD-like"/>
</dbReference>
<dbReference type="InParanoid" id="A0A517SM68"/>
<name>A0A517SM68_9PLAN</name>
<evidence type="ECO:0008006" key="3">
    <source>
        <dbReference type="Google" id="ProtNLM"/>
    </source>
</evidence>
<gene>
    <name evidence="1" type="ORF">Pan44_52980</name>
</gene>
<dbReference type="InterPro" id="IPR027471">
    <property type="entry name" value="YbeD-like_sf"/>
</dbReference>
<dbReference type="RefSeq" id="WP_145034600.1">
    <property type="nucleotide sequence ID" value="NZ_CP036271.1"/>
</dbReference>
<reference evidence="1 2" key="1">
    <citation type="submission" date="2019-02" db="EMBL/GenBank/DDBJ databases">
        <title>Deep-cultivation of Planctomycetes and their phenomic and genomic characterization uncovers novel biology.</title>
        <authorList>
            <person name="Wiegand S."/>
            <person name="Jogler M."/>
            <person name="Boedeker C."/>
            <person name="Pinto D."/>
            <person name="Vollmers J."/>
            <person name="Rivas-Marin E."/>
            <person name="Kohn T."/>
            <person name="Peeters S.H."/>
            <person name="Heuer A."/>
            <person name="Rast P."/>
            <person name="Oberbeckmann S."/>
            <person name="Bunk B."/>
            <person name="Jeske O."/>
            <person name="Meyerdierks A."/>
            <person name="Storesund J.E."/>
            <person name="Kallscheuer N."/>
            <person name="Luecker S."/>
            <person name="Lage O.M."/>
            <person name="Pohl T."/>
            <person name="Merkel B.J."/>
            <person name="Hornburger P."/>
            <person name="Mueller R.-W."/>
            <person name="Bruemmer F."/>
            <person name="Labrenz M."/>
            <person name="Spormann A.M."/>
            <person name="Op den Camp H."/>
            <person name="Overmann J."/>
            <person name="Amann R."/>
            <person name="Jetten M.S.M."/>
            <person name="Mascher T."/>
            <person name="Medema M.H."/>
            <person name="Devos D.P."/>
            <person name="Kaster A.-K."/>
            <person name="Ovreas L."/>
            <person name="Rohde M."/>
            <person name="Galperin M.Y."/>
            <person name="Jogler C."/>
        </authorList>
    </citation>
    <scope>NUCLEOTIDE SEQUENCE [LARGE SCALE GENOMIC DNA]</scope>
    <source>
        <strain evidence="1 2">Pan44</strain>
    </source>
</reference>
<dbReference type="Pfam" id="PF04359">
    <property type="entry name" value="DUF493"/>
    <property type="match status" value="1"/>
</dbReference>
<dbReference type="KEGG" id="ccos:Pan44_52980"/>
<dbReference type="Proteomes" id="UP000315700">
    <property type="component" value="Chromosome"/>
</dbReference>
<dbReference type="AlphaFoldDB" id="A0A517SM68"/>
<accession>A0A517SM68</accession>
<protein>
    <recommendedName>
        <fullName evidence="3">DUF493 domain-containing protein</fullName>
    </recommendedName>
</protein>
<dbReference type="SUPFAM" id="SSF117991">
    <property type="entry name" value="YbeD/HP0495-like"/>
    <property type="match status" value="1"/>
</dbReference>
<sequence length="94" mass="10477">MDYQPSVELLEATHRFPGPFMFKIIGRSEDQFVARVLSAVRTLLGDENEPAFSVRKTANGTHTCVTVEPEVPSASMVVEIYTQLRGIDGVMMLF</sequence>
<organism evidence="1 2">
    <name type="scientific">Caulifigura coniformis</name>
    <dbReference type="NCBI Taxonomy" id="2527983"/>
    <lineage>
        <taxon>Bacteria</taxon>
        <taxon>Pseudomonadati</taxon>
        <taxon>Planctomycetota</taxon>
        <taxon>Planctomycetia</taxon>
        <taxon>Planctomycetales</taxon>
        <taxon>Planctomycetaceae</taxon>
        <taxon>Caulifigura</taxon>
    </lineage>
</organism>